<dbReference type="Gene3D" id="3.90.550.50">
    <property type="match status" value="1"/>
</dbReference>
<evidence type="ECO:0000256" key="11">
    <source>
        <dbReference type="RuleBase" id="RU363063"/>
    </source>
</evidence>
<dbReference type="PANTHER" id="PTHR11214:SF376">
    <property type="entry name" value="HEXOSYLTRANSFERASE"/>
    <property type="match status" value="1"/>
</dbReference>
<reference evidence="12 13" key="1">
    <citation type="journal article" date="2021" name="Elife">
        <title>Chloroplast acquisition without the gene transfer in kleptoplastic sea slugs, Plakobranchus ocellatus.</title>
        <authorList>
            <person name="Maeda T."/>
            <person name="Takahashi S."/>
            <person name="Yoshida T."/>
            <person name="Shimamura S."/>
            <person name="Takaki Y."/>
            <person name="Nagai Y."/>
            <person name="Toyoda A."/>
            <person name="Suzuki Y."/>
            <person name="Arimoto A."/>
            <person name="Ishii H."/>
            <person name="Satoh N."/>
            <person name="Nishiyama T."/>
            <person name="Hasebe M."/>
            <person name="Maruyama T."/>
            <person name="Minagawa J."/>
            <person name="Obokata J."/>
            <person name="Shigenobu S."/>
        </authorList>
    </citation>
    <scope>NUCLEOTIDE SEQUENCE [LARGE SCALE GENOMIC DNA]</scope>
</reference>
<sequence>MSEHLMRLLRRMGVQSHHSLAALSSSSEVFLSLNVMGPTVKHYTRRHPPLTRHTAKVLIRVSIGMFLALLLTFLVVYTVILIYVDKHFHPPLSKSQSAFRKLRLKGRFAAMIGPKDVKYLEILSSQNNDLSLLLDESDMKEFKRDRKPVWNPNTYYGVNESLPQCKWQTLFRVLIISAPHRSEQRQAIRSTWCDPTNFPQVPQHAWHCVFLVGQSENHHLNLLLKEEKAGFGDLLIGSFWDSYKNLTLKVVPGLLWSVNNCPSSFLVKTDDDCFVNVGLLHTFLLHHNQLKTGLYAGNFVLDRSKLRVMREKKNRWSVSYKDFPSKYYPPYASGMGYILSSDVAHQLVAESHFVPPIPVEDAYVGIVLSRLWVQPTNSKRFQISAAGLSLCNFLYVFIVHDVTREDQTELLHKARNASVSCNHSVLTDWF</sequence>
<evidence type="ECO:0000256" key="2">
    <source>
        <dbReference type="ARBA" id="ARBA00008661"/>
    </source>
</evidence>
<dbReference type="Proteomes" id="UP000735302">
    <property type="component" value="Unassembled WGS sequence"/>
</dbReference>
<evidence type="ECO:0000256" key="9">
    <source>
        <dbReference type="ARBA" id="ARBA00023136"/>
    </source>
</evidence>
<name>A0AAV4BKK7_9GAST</name>
<organism evidence="12 13">
    <name type="scientific">Plakobranchus ocellatus</name>
    <dbReference type="NCBI Taxonomy" id="259542"/>
    <lineage>
        <taxon>Eukaryota</taxon>
        <taxon>Metazoa</taxon>
        <taxon>Spiralia</taxon>
        <taxon>Lophotrochozoa</taxon>
        <taxon>Mollusca</taxon>
        <taxon>Gastropoda</taxon>
        <taxon>Heterobranchia</taxon>
        <taxon>Euthyneura</taxon>
        <taxon>Panpulmonata</taxon>
        <taxon>Sacoglossa</taxon>
        <taxon>Placobranchoidea</taxon>
        <taxon>Plakobranchidae</taxon>
        <taxon>Plakobranchus</taxon>
    </lineage>
</organism>
<proteinExistence type="inferred from homology"/>
<evidence type="ECO:0000256" key="8">
    <source>
        <dbReference type="ARBA" id="ARBA00023034"/>
    </source>
</evidence>
<dbReference type="GO" id="GO:0000139">
    <property type="term" value="C:Golgi membrane"/>
    <property type="evidence" value="ECO:0007669"/>
    <property type="project" value="UniProtKB-SubCell"/>
</dbReference>
<evidence type="ECO:0000313" key="12">
    <source>
        <dbReference type="EMBL" id="GFO21055.1"/>
    </source>
</evidence>
<evidence type="ECO:0000256" key="10">
    <source>
        <dbReference type="ARBA" id="ARBA00023180"/>
    </source>
</evidence>
<gene>
    <name evidence="12" type="ORF">PoB_004756000</name>
</gene>
<evidence type="ECO:0000256" key="3">
    <source>
        <dbReference type="ARBA" id="ARBA00022676"/>
    </source>
</evidence>
<evidence type="ECO:0000256" key="4">
    <source>
        <dbReference type="ARBA" id="ARBA00022679"/>
    </source>
</evidence>
<keyword evidence="3 11" id="KW-0328">Glycosyltransferase</keyword>
<dbReference type="GO" id="GO:0008499">
    <property type="term" value="F:N-acetyl-beta-D-glucosaminide beta-(1,3)-galactosyltransferase activity"/>
    <property type="evidence" value="ECO:0007669"/>
    <property type="project" value="TreeGrafter"/>
</dbReference>
<keyword evidence="6 11" id="KW-0735">Signal-anchor</keyword>
<dbReference type="EMBL" id="BLXT01005251">
    <property type="protein sequence ID" value="GFO21055.1"/>
    <property type="molecule type" value="Genomic_DNA"/>
</dbReference>
<evidence type="ECO:0000313" key="13">
    <source>
        <dbReference type="Proteomes" id="UP000735302"/>
    </source>
</evidence>
<keyword evidence="4" id="KW-0808">Transferase</keyword>
<evidence type="ECO:0000256" key="6">
    <source>
        <dbReference type="ARBA" id="ARBA00022968"/>
    </source>
</evidence>
<dbReference type="EC" id="2.4.1.-" evidence="11"/>
<keyword evidence="13" id="KW-1185">Reference proteome</keyword>
<accession>A0AAV4BKK7</accession>
<dbReference type="Pfam" id="PF01762">
    <property type="entry name" value="Galactosyl_T"/>
    <property type="match status" value="1"/>
</dbReference>
<evidence type="ECO:0000256" key="5">
    <source>
        <dbReference type="ARBA" id="ARBA00022692"/>
    </source>
</evidence>
<keyword evidence="10" id="KW-0325">Glycoprotein</keyword>
<keyword evidence="9 11" id="KW-0472">Membrane</keyword>
<dbReference type="AlphaFoldDB" id="A0AAV4BKK7"/>
<dbReference type="GO" id="GO:0006493">
    <property type="term" value="P:protein O-linked glycosylation"/>
    <property type="evidence" value="ECO:0007669"/>
    <property type="project" value="TreeGrafter"/>
</dbReference>
<dbReference type="InterPro" id="IPR002659">
    <property type="entry name" value="Glyco_trans_31"/>
</dbReference>
<dbReference type="PANTHER" id="PTHR11214">
    <property type="entry name" value="BETA-1,3-N-ACETYLGLUCOSAMINYLTRANSFERASE"/>
    <property type="match status" value="1"/>
</dbReference>
<dbReference type="FunFam" id="3.90.550.50:FF:000001">
    <property type="entry name" value="Hexosyltransferase"/>
    <property type="match status" value="1"/>
</dbReference>
<comment type="subcellular location">
    <subcellularLocation>
        <location evidence="1 11">Golgi apparatus membrane</location>
        <topology evidence="1 11">Single-pass type II membrane protein</topology>
    </subcellularLocation>
</comment>
<evidence type="ECO:0000256" key="1">
    <source>
        <dbReference type="ARBA" id="ARBA00004323"/>
    </source>
</evidence>
<feature type="transmembrane region" description="Helical" evidence="11">
    <location>
        <begin position="57"/>
        <end position="84"/>
    </location>
</feature>
<comment type="caution">
    <text evidence="12">The sequence shown here is derived from an EMBL/GenBank/DDBJ whole genome shotgun (WGS) entry which is preliminary data.</text>
</comment>
<evidence type="ECO:0000256" key="7">
    <source>
        <dbReference type="ARBA" id="ARBA00022989"/>
    </source>
</evidence>
<comment type="similarity">
    <text evidence="2 11">Belongs to the glycosyltransferase 31 family.</text>
</comment>
<protein>
    <recommendedName>
        <fullName evidence="11">Hexosyltransferase</fullName>
        <ecNumber evidence="11">2.4.1.-</ecNumber>
    </recommendedName>
</protein>
<keyword evidence="5 11" id="KW-0812">Transmembrane</keyword>
<keyword evidence="7 11" id="KW-1133">Transmembrane helix</keyword>
<keyword evidence="8 11" id="KW-0333">Golgi apparatus</keyword>